<comment type="caution">
    <text evidence="1">The sequence shown here is derived from an EMBL/GenBank/DDBJ whole genome shotgun (WGS) entry which is preliminary data.</text>
</comment>
<organism evidence="1 2">
    <name type="scientific">Plakobranchus ocellatus</name>
    <dbReference type="NCBI Taxonomy" id="259542"/>
    <lineage>
        <taxon>Eukaryota</taxon>
        <taxon>Metazoa</taxon>
        <taxon>Spiralia</taxon>
        <taxon>Lophotrochozoa</taxon>
        <taxon>Mollusca</taxon>
        <taxon>Gastropoda</taxon>
        <taxon>Heterobranchia</taxon>
        <taxon>Euthyneura</taxon>
        <taxon>Panpulmonata</taxon>
        <taxon>Sacoglossa</taxon>
        <taxon>Placobranchoidea</taxon>
        <taxon>Plakobranchidae</taxon>
        <taxon>Plakobranchus</taxon>
    </lineage>
</organism>
<reference evidence="1 2" key="1">
    <citation type="journal article" date="2021" name="Elife">
        <title>Chloroplast acquisition without the gene transfer in kleptoplastic sea slugs, Plakobranchus ocellatus.</title>
        <authorList>
            <person name="Maeda T."/>
            <person name="Takahashi S."/>
            <person name="Yoshida T."/>
            <person name="Shimamura S."/>
            <person name="Takaki Y."/>
            <person name="Nagai Y."/>
            <person name="Toyoda A."/>
            <person name="Suzuki Y."/>
            <person name="Arimoto A."/>
            <person name="Ishii H."/>
            <person name="Satoh N."/>
            <person name="Nishiyama T."/>
            <person name="Hasebe M."/>
            <person name="Maruyama T."/>
            <person name="Minagawa J."/>
            <person name="Obokata J."/>
            <person name="Shigenobu S."/>
        </authorList>
    </citation>
    <scope>NUCLEOTIDE SEQUENCE [LARGE SCALE GENOMIC DNA]</scope>
</reference>
<evidence type="ECO:0000313" key="1">
    <source>
        <dbReference type="EMBL" id="GFO11662.1"/>
    </source>
</evidence>
<sequence length="76" mass="8429">MLAQHEVDLEVYVCKGGDPVSGHPTTSREQVDRSPVVAFPSQNHRDCRPSSNRRKTIVTTMGTSLVKLLACRTLSY</sequence>
<dbReference type="EMBL" id="BLXT01004326">
    <property type="protein sequence ID" value="GFO11662.1"/>
    <property type="molecule type" value="Genomic_DNA"/>
</dbReference>
<proteinExistence type="predicted"/>
<evidence type="ECO:0000313" key="2">
    <source>
        <dbReference type="Proteomes" id="UP000735302"/>
    </source>
</evidence>
<dbReference type="AlphaFoldDB" id="A0AAV4AWL4"/>
<keyword evidence="2" id="KW-1185">Reference proteome</keyword>
<name>A0AAV4AWL4_9GAST</name>
<gene>
    <name evidence="1" type="ORF">PoB_003816700</name>
</gene>
<dbReference type="Proteomes" id="UP000735302">
    <property type="component" value="Unassembled WGS sequence"/>
</dbReference>
<accession>A0AAV4AWL4</accession>
<protein>
    <submittedName>
        <fullName evidence="1">Uncharacterized protein</fullName>
    </submittedName>
</protein>